<dbReference type="Proteomes" id="UP001485459">
    <property type="component" value="Chromosome"/>
</dbReference>
<reference evidence="3" key="1">
    <citation type="submission" date="2024-03" db="EMBL/GenBank/DDBJ databases">
        <title>Chitinophaga horti sp. nov., isolated from garden soil.</title>
        <authorList>
            <person name="Lee D.S."/>
            <person name="Han D.M."/>
            <person name="Baek J.H."/>
            <person name="Choi D.G."/>
            <person name="Jeon J.H."/>
            <person name="Jeon C.O."/>
        </authorList>
    </citation>
    <scope>NUCLEOTIDE SEQUENCE [LARGE SCALE GENOMIC DNA]</scope>
    <source>
        <strain evidence="3">GPA1</strain>
    </source>
</reference>
<accession>A0ABZ2YQ85</accession>
<organism evidence="2 3">
    <name type="scientific">Chitinophaga pollutisoli</name>
    <dbReference type="NCBI Taxonomy" id="3133966"/>
    <lineage>
        <taxon>Bacteria</taxon>
        <taxon>Pseudomonadati</taxon>
        <taxon>Bacteroidota</taxon>
        <taxon>Chitinophagia</taxon>
        <taxon>Chitinophagales</taxon>
        <taxon>Chitinophagaceae</taxon>
        <taxon>Chitinophaga</taxon>
    </lineage>
</organism>
<keyword evidence="1" id="KW-0472">Membrane</keyword>
<keyword evidence="1" id="KW-1133">Transmembrane helix</keyword>
<keyword evidence="1" id="KW-0812">Transmembrane</keyword>
<feature type="transmembrane region" description="Helical" evidence="1">
    <location>
        <begin position="64"/>
        <end position="82"/>
    </location>
</feature>
<gene>
    <name evidence="2" type="ORF">WJU16_23845</name>
</gene>
<evidence type="ECO:0000313" key="3">
    <source>
        <dbReference type="Proteomes" id="UP001485459"/>
    </source>
</evidence>
<proteinExistence type="predicted"/>
<evidence type="ECO:0000256" key="1">
    <source>
        <dbReference type="SAM" id="Phobius"/>
    </source>
</evidence>
<dbReference type="RefSeq" id="WP_341835861.1">
    <property type="nucleotide sequence ID" value="NZ_CP149822.1"/>
</dbReference>
<keyword evidence="3" id="KW-1185">Reference proteome</keyword>
<name>A0ABZ2YQ85_9BACT</name>
<dbReference type="EMBL" id="CP149822">
    <property type="protein sequence ID" value="WZN40999.1"/>
    <property type="molecule type" value="Genomic_DNA"/>
</dbReference>
<sequence length="84" mass="9517">MSFICNICFLLGYFVRMMGDPEAWSFLTKHVTILGWLVAAPLNILTVLIAVVMLLLKKVRFADIHPYIFVLNVLILLIQLASPI</sequence>
<evidence type="ECO:0000313" key="2">
    <source>
        <dbReference type="EMBL" id="WZN40999.1"/>
    </source>
</evidence>
<protein>
    <submittedName>
        <fullName evidence="2">Uncharacterized protein</fullName>
    </submittedName>
</protein>
<feature type="transmembrane region" description="Helical" evidence="1">
    <location>
        <begin position="33"/>
        <end position="55"/>
    </location>
</feature>